<feature type="compositionally biased region" description="Polar residues" evidence="1">
    <location>
        <begin position="118"/>
        <end position="127"/>
    </location>
</feature>
<proteinExistence type="predicted"/>
<feature type="region of interest" description="Disordered" evidence="1">
    <location>
        <begin position="103"/>
        <end position="127"/>
    </location>
</feature>
<comment type="caution">
    <text evidence="2">The sequence shown here is derived from an EMBL/GenBank/DDBJ whole genome shotgun (WGS) entry which is preliminary data.</text>
</comment>
<sequence>MAVQQQQQQENIIVIVLQGRRGECPWSGGASCLLVARHDLHHLHHLGTHFYFLVFLQVCTSMTPHRPKLPAQGRRGITRERRLDHYRTGKCDLGEDRGKVVRAPGQRERGGTPHNHLGTISSPWNTF</sequence>
<keyword evidence="3" id="KW-1185">Reference proteome</keyword>
<evidence type="ECO:0000313" key="2">
    <source>
        <dbReference type="EMBL" id="MPC72544.1"/>
    </source>
</evidence>
<protein>
    <submittedName>
        <fullName evidence="2">Uncharacterized protein</fullName>
    </submittedName>
</protein>
<name>A0A5B7HVU2_PORTR</name>
<organism evidence="2 3">
    <name type="scientific">Portunus trituberculatus</name>
    <name type="common">Swimming crab</name>
    <name type="synonym">Neptunus trituberculatus</name>
    <dbReference type="NCBI Taxonomy" id="210409"/>
    <lineage>
        <taxon>Eukaryota</taxon>
        <taxon>Metazoa</taxon>
        <taxon>Ecdysozoa</taxon>
        <taxon>Arthropoda</taxon>
        <taxon>Crustacea</taxon>
        <taxon>Multicrustacea</taxon>
        <taxon>Malacostraca</taxon>
        <taxon>Eumalacostraca</taxon>
        <taxon>Eucarida</taxon>
        <taxon>Decapoda</taxon>
        <taxon>Pleocyemata</taxon>
        <taxon>Brachyura</taxon>
        <taxon>Eubrachyura</taxon>
        <taxon>Portunoidea</taxon>
        <taxon>Portunidae</taxon>
        <taxon>Portuninae</taxon>
        <taxon>Portunus</taxon>
    </lineage>
</organism>
<dbReference type="AlphaFoldDB" id="A0A5B7HVU2"/>
<evidence type="ECO:0000313" key="3">
    <source>
        <dbReference type="Proteomes" id="UP000324222"/>
    </source>
</evidence>
<accession>A0A5B7HVU2</accession>
<dbReference type="EMBL" id="VSRR010034926">
    <property type="protein sequence ID" value="MPC72544.1"/>
    <property type="molecule type" value="Genomic_DNA"/>
</dbReference>
<dbReference type="Proteomes" id="UP000324222">
    <property type="component" value="Unassembled WGS sequence"/>
</dbReference>
<reference evidence="2 3" key="1">
    <citation type="submission" date="2019-05" db="EMBL/GenBank/DDBJ databases">
        <title>Another draft genome of Portunus trituberculatus and its Hox gene families provides insights of decapod evolution.</title>
        <authorList>
            <person name="Jeong J.-H."/>
            <person name="Song I."/>
            <person name="Kim S."/>
            <person name="Choi T."/>
            <person name="Kim D."/>
            <person name="Ryu S."/>
            <person name="Kim W."/>
        </authorList>
    </citation>
    <scope>NUCLEOTIDE SEQUENCE [LARGE SCALE GENOMIC DNA]</scope>
    <source>
        <tissue evidence="2">Muscle</tissue>
    </source>
</reference>
<gene>
    <name evidence="2" type="ORF">E2C01_066856</name>
</gene>
<evidence type="ECO:0000256" key="1">
    <source>
        <dbReference type="SAM" id="MobiDB-lite"/>
    </source>
</evidence>